<organism evidence="2 3">
    <name type="scientific">Populus alba x Populus x berolinensis</name>
    <dbReference type="NCBI Taxonomy" id="444605"/>
    <lineage>
        <taxon>Eukaryota</taxon>
        <taxon>Viridiplantae</taxon>
        <taxon>Streptophyta</taxon>
        <taxon>Embryophyta</taxon>
        <taxon>Tracheophyta</taxon>
        <taxon>Spermatophyta</taxon>
        <taxon>Magnoliopsida</taxon>
        <taxon>eudicotyledons</taxon>
        <taxon>Gunneridae</taxon>
        <taxon>Pentapetalae</taxon>
        <taxon>rosids</taxon>
        <taxon>fabids</taxon>
        <taxon>Malpighiales</taxon>
        <taxon>Salicaceae</taxon>
        <taxon>Saliceae</taxon>
        <taxon>Populus</taxon>
    </lineage>
</organism>
<accession>A0AAD6RME9</accession>
<keyword evidence="3" id="KW-1185">Reference proteome</keyword>
<keyword evidence="1" id="KW-0732">Signal</keyword>
<protein>
    <submittedName>
        <fullName evidence="2">Uncharacterized protein</fullName>
    </submittedName>
</protein>
<dbReference type="Proteomes" id="UP001164929">
    <property type="component" value="Chromosome 1"/>
</dbReference>
<evidence type="ECO:0000313" key="2">
    <source>
        <dbReference type="EMBL" id="KAJ7011698.1"/>
    </source>
</evidence>
<gene>
    <name evidence="2" type="ORF">NC653_001954</name>
</gene>
<feature type="chain" id="PRO_5042003179" evidence="1">
    <location>
        <begin position="22"/>
        <end position="48"/>
    </location>
</feature>
<name>A0AAD6RME9_9ROSI</name>
<comment type="caution">
    <text evidence="2">The sequence shown here is derived from an EMBL/GenBank/DDBJ whole genome shotgun (WGS) entry which is preliminary data.</text>
</comment>
<evidence type="ECO:0000256" key="1">
    <source>
        <dbReference type="SAM" id="SignalP"/>
    </source>
</evidence>
<evidence type="ECO:0000313" key="3">
    <source>
        <dbReference type="Proteomes" id="UP001164929"/>
    </source>
</evidence>
<reference evidence="2 3" key="1">
    <citation type="journal article" date="2023" name="Mol. Ecol. Resour.">
        <title>Chromosome-level genome assembly of a triploid poplar Populus alba 'Berolinensis'.</title>
        <authorList>
            <person name="Chen S."/>
            <person name="Yu Y."/>
            <person name="Wang X."/>
            <person name="Wang S."/>
            <person name="Zhang T."/>
            <person name="Zhou Y."/>
            <person name="He R."/>
            <person name="Meng N."/>
            <person name="Wang Y."/>
            <person name="Liu W."/>
            <person name="Liu Z."/>
            <person name="Liu J."/>
            <person name="Guo Q."/>
            <person name="Huang H."/>
            <person name="Sederoff R.R."/>
            <person name="Wang G."/>
            <person name="Qu G."/>
            <person name="Chen S."/>
        </authorList>
    </citation>
    <scope>NUCLEOTIDE SEQUENCE [LARGE SCALE GENOMIC DNA]</scope>
    <source>
        <strain evidence="2">SC-2020</strain>
    </source>
</reference>
<proteinExistence type="predicted"/>
<sequence>MKCSLFIYFLPWDLLLRIHEAVRVVCLQKTEFCLSLQAKMRVVFFSLR</sequence>
<feature type="signal peptide" evidence="1">
    <location>
        <begin position="1"/>
        <end position="21"/>
    </location>
</feature>
<dbReference type="EMBL" id="JAQIZT010000001">
    <property type="protein sequence ID" value="KAJ7011698.1"/>
    <property type="molecule type" value="Genomic_DNA"/>
</dbReference>
<dbReference type="AlphaFoldDB" id="A0AAD6RME9"/>